<gene>
    <name evidence="1" type="ORF">QR695_04875</name>
</gene>
<comment type="caution">
    <text evidence="1">The sequence shown here is derived from an EMBL/GenBank/DDBJ whole genome shotgun (WGS) entry which is preliminary data.</text>
</comment>
<reference evidence="1 2" key="1">
    <citation type="submission" date="2023-06" db="EMBL/GenBank/DDBJ databases">
        <title>Influencing factors and mechanism of Cr(VI) reduction by facultative anaerobic Exiguobacterium sp. PY14.</title>
        <authorList>
            <person name="Zou L."/>
        </authorList>
    </citation>
    <scope>NUCLEOTIDE SEQUENCE [LARGE SCALE GENOMIC DNA]</scope>
    <source>
        <strain evidence="1 2">PY14</strain>
    </source>
</reference>
<accession>A0ABT7MMB1</accession>
<protein>
    <submittedName>
        <fullName evidence="1">Uncharacterized protein</fullName>
    </submittedName>
</protein>
<evidence type="ECO:0000313" key="2">
    <source>
        <dbReference type="Proteomes" id="UP001230807"/>
    </source>
</evidence>
<dbReference type="EMBL" id="JASWER010000003">
    <property type="protein sequence ID" value="MDL5376334.1"/>
    <property type="molecule type" value="Genomic_DNA"/>
</dbReference>
<sequence length="70" mass="7935">MRYVVTCFLEKEEPCSFIVYGGSKHEAAFTFEKTLKEASPLNDYVELSDGKQVKVGSILAYRIDDIPPLF</sequence>
<evidence type="ECO:0000313" key="1">
    <source>
        <dbReference type="EMBL" id="MDL5376334.1"/>
    </source>
</evidence>
<proteinExistence type="predicted"/>
<keyword evidence="2" id="KW-1185">Reference proteome</keyword>
<dbReference type="RefSeq" id="WP_029594793.1">
    <property type="nucleotide sequence ID" value="NZ_CP183077.1"/>
</dbReference>
<organism evidence="1 2">
    <name type="scientific">Exiguobacterium mexicanum</name>
    <dbReference type="NCBI Taxonomy" id="340146"/>
    <lineage>
        <taxon>Bacteria</taxon>
        <taxon>Bacillati</taxon>
        <taxon>Bacillota</taxon>
        <taxon>Bacilli</taxon>
        <taxon>Bacillales</taxon>
        <taxon>Bacillales Family XII. Incertae Sedis</taxon>
        <taxon>Exiguobacterium</taxon>
    </lineage>
</organism>
<name>A0ABT7MMB1_9BACL</name>
<dbReference type="Proteomes" id="UP001230807">
    <property type="component" value="Unassembled WGS sequence"/>
</dbReference>